<accession>A0A8R7R2V4</accession>
<name>A0A8R7R2V4_TRIUA</name>
<dbReference type="Proteomes" id="UP000015106">
    <property type="component" value="Chromosome 7"/>
</dbReference>
<dbReference type="EnsemblPlants" id="TuG1812G0700003112.01.T01">
    <property type="protein sequence ID" value="TuG1812G0700003112.01.T01.cds470163"/>
    <property type="gene ID" value="TuG1812G0700003112.01"/>
</dbReference>
<evidence type="ECO:0000313" key="2">
    <source>
        <dbReference type="Proteomes" id="UP000015106"/>
    </source>
</evidence>
<dbReference type="AlphaFoldDB" id="A0A8R7R2V4"/>
<reference evidence="2" key="1">
    <citation type="journal article" date="2013" name="Nature">
        <title>Draft genome of the wheat A-genome progenitor Triticum urartu.</title>
        <authorList>
            <person name="Ling H.Q."/>
            <person name="Zhao S."/>
            <person name="Liu D."/>
            <person name="Wang J."/>
            <person name="Sun H."/>
            <person name="Zhang C."/>
            <person name="Fan H."/>
            <person name="Li D."/>
            <person name="Dong L."/>
            <person name="Tao Y."/>
            <person name="Gao C."/>
            <person name="Wu H."/>
            <person name="Li Y."/>
            <person name="Cui Y."/>
            <person name="Guo X."/>
            <person name="Zheng S."/>
            <person name="Wang B."/>
            <person name="Yu K."/>
            <person name="Liang Q."/>
            <person name="Yang W."/>
            <person name="Lou X."/>
            <person name="Chen J."/>
            <person name="Feng M."/>
            <person name="Jian J."/>
            <person name="Zhang X."/>
            <person name="Luo G."/>
            <person name="Jiang Y."/>
            <person name="Liu J."/>
            <person name="Wang Z."/>
            <person name="Sha Y."/>
            <person name="Zhang B."/>
            <person name="Wu H."/>
            <person name="Tang D."/>
            <person name="Shen Q."/>
            <person name="Xue P."/>
            <person name="Zou S."/>
            <person name="Wang X."/>
            <person name="Liu X."/>
            <person name="Wang F."/>
            <person name="Yang Y."/>
            <person name="An X."/>
            <person name="Dong Z."/>
            <person name="Zhang K."/>
            <person name="Zhang X."/>
            <person name="Luo M.C."/>
            <person name="Dvorak J."/>
            <person name="Tong Y."/>
            <person name="Wang J."/>
            <person name="Yang H."/>
            <person name="Li Z."/>
            <person name="Wang D."/>
            <person name="Zhang A."/>
            <person name="Wang J."/>
        </authorList>
    </citation>
    <scope>NUCLEOTIDE SEQUENCE</scope>
    <source>
        <strain evidence="2">cv. G1812</strain>
    </source>
</reference>
<sequence>MSEGWEEIMRGRPACLLERADGRQLCSSADGALSSSLMGSGIAGTNACISKKKVKTTHNCSHP</sequence>
<evidence type="ECO:0000313" key="1">
    <source>
        <dbReference type="EnsemblPlants" id="TuG1812G0700003112.01.T01.cds470163"/>
    </source>
</evidence>
<reference evidence="1" key="3">
    <citation type="submission" date="2022-06" db="UniProtKB">
        <authorList>
            <consortium name="EnsemblPlants"/>
        </authorList>
    </citation>
    <scope>IDENTIFICATION</scope>
</reference>
<dbReference type="Gramene" id="TuG1812G0700003112.01.T01">
    <property type="protein sequence ID" value="TuG1812G0700003112.01.T01.cds470163"/>
    <property type="gene ID" value="TuG1812G0700003112.01"/>
</dbReference>
<protein>
    <submittedName>
        <fullName evidence="1">Uncharacterized protein</fullName>
    </submittedName>
</protein>
<proteinExistence type="predicted"/>
<keyword evidence="2" id="KW-1185">Reference proteome</keyword>
<organism evidence="1 2">
    <name type="scientific">Triticum urartu</name>
    <name type="common">Red wild einkorn</name>
    <name type="synonym">Crithodium urartu</name>
    <dbReference type="NCBI Taxonomy" id="4572"/>
    <lineage>
        <taxon>Eukaryota</taxon>
        <taxon>Viridiplantae</taxon>
        <taxon>Streptophyta</taxon>
        <taxon>Embryophyta</taxon>
        <taxon>Tracheophyta</taxon>
        <taxon>Spermatophyta</taxon>
        <taxon>Magnoliopsida</taxon>
        <taxon>Liliopsida</taxon>
        <taxon>Poales</taxon>
        <taxon>Poaceae</taxon>
        <taxon>BOP clade</taxon>
        <taxon>Pooideae</taxon>
        <taxon>Triticodae</taxon>
        <taxon>Triticeae</taxon>
        <taxon>Triticinae</taxon>
        <taxon>Triticum</taxon>
    </lineage>
</organism>
<reference evidence="1" key="2">
    <citation type="submission" date="2018-03" db="EMBL/GenBank/DDBJ databases">
        <title>The Triticum urartu genome reveals the dynamic nature of wheat genome evolution.</title>
        <authorList>
            <person name="Ling H."/>
            <person name="Ma B."/>
            <person name="Shi X."/>
            <person name="Liu H."/>
            <person name="Dong L."/>
            <person name="Sun H."/>
            <person name="Cao Y."/>
            <person name="Gao Q."/>
            <person name="Zheng S."/>
            <person name="Li Y."/>
            <person name="Yu Y."/>
            <person name="Du H."/>
            <person name="Qi M."/>
            <person name="Li Y."/>
            <person name="Yu H."/>
            <person name="Cui Y."/>
            <person name="Wang N."/>
            <person name="Chen C."/>
            <person name="Wu H."/>
            <person name="Zhao Y."/>
            <person name="Zhang J."/>
            <person name="Li Y."/>
            <person name="Zhou W."/>
            <person name="Zhang B."/>
            <person name="Hu W."/>
            <person name="Eijk M."/>
            <person name="Tang J."/>
            <person name="Witsenboer H."/>
            <person name="Zhao S."/>
            <person name="Li Z."/>
            <person name="Zhang A."/>
            <person name="Wang D."/>
            <person name="Liang C."/>
        </authorList>
    </citation>
    <scope>NUCLEOTIDE SEQUENCE [LARGE SCALE GENOMIC DNA]</scope>
    <source>
        <strain evidence="1">cv. G1812</strain>
    </source>
</reference>